<protein>
    <submittedName>
        <fullName evidence="3">Uncharacterized protein</fullName>
    </submittedName>
</protein>
<dbReference type="EMBL" id="JWZX01000623">
    <property type="protein sequence ID" value="KOO36140.1"/>
    <property type="molecule type" value="Genomic_DNA"/>
</dbReference>
<feature type="transmembrane region" description="Helical" evidence="2">
    <location>
        <begin position="39"/>
        <end position="60"/>
    </location>
</feature>
<dbReference type="AlphaFoldDB" id="A0A0M0KBC5"/>
<evidence type="ECO:0000256" key="1">
    <source>
        <dbReference type="SAM" id="MobiDB-lite"/>
    </source>
</evidence>
<accession>A0A0M0KBC5</accession>
<keyword evidence="2" id="KW-1133">Transmembrane helix</keyword>
<keyword evidence="2" id="KW-0812">Transmembrane</keyword>
<name>A0A0M0KBC5_9EUKA</name>
<proteinExistence type="predicted"/>
<evidence type="ECO:0000313" key="3">
    <source>
        <dbReference type="EMBL" id="KOO36140.1"/>
    </source>
</evidence>
<reference evidence="4" key="1">
    <citation type="journal article" date="2015" name="PLoS Genet.">
        <title>Genome Sequence and Transcriptome Analyses of Chrysochromulina tobin: Metabolic Tools for Enhanced Algal Fitness in the Prominent Order Prymnesiales (Haptophyceae).</title>
        <authorList>
            <person name="Hovde B.T."/>
            <person name="Deodato C.R."/>
            <person name="Hunsperger H.M."/>
            <person name="Ryken S.A."/>
            <person name="Yost W."/>
            <person name="Jha R.K."/>
            <person name="Patterson J."/>
            <person name="Monnat R.J. Jr."/>
            <person name="Barlow S.B."/>
            <person name="Starkenburg S.R."/>
            <person name="Cattolico R.A."/>
        </authorList>
    </citation>
    <scope>NUCLEOTIDE SEQUENCE</scope>
    <source>
        <strain evidence="4">CCMP291</strain>
    </source>
</reference>
<organism evidence="3 4">
    <name type="scientific">Chrysochromulina tobinii</name>
    <dbReference type="NCBI Taxonomy" id="1460289"/>
    <lineage>
        <taxon>Eukaryota</taxon>
        <taxon>Haptista</taxon>
        <taxon>Haptophyta</taxon>
        <taxon>Prymnesiophyceae</taxon>
        <taxon>Prymnesiales</taxon>
        <taxon>Chrysochromulinaceae</taxon>
        <taxon>Chrysochromulina</taxon>
    </lineage>
</organism>
<evidence type="ECO:0000313" key="4">
    <source>
        <dbReference type="Proteomes" id="UP000037460"/>
    </source>
</evidence>
<keyword evidence="2" id="KW-0472">Membrane</keyword>
<comment type="caution">
    <text evidence="3">The sequence shown here is derived from an EMBL/GenBank/DDBJ whole genome shotgun (WGS) entry which is preliminary data.</text>
</comment>
<feature type="transmembrane region" description="Helical" evidence="2">
    <location>
        <begin position="6"/>
        <end position="27"/>
    </location>
</feature>
<gene>
    <name evidence="3" type="ORF">Ctob_009541</name>
</gene>
<evidence type="ECO:0000256" key="2">
    <source>
        <dbReference type="SAM" id="Phobius"/>
    </source>
</evidence>
<feature type="region of interest" description="Disordered" evidence="1">
    <location>
        <begin position="104"/>
        <end position="127"/>
    </location>
</feature>
<keyword evidence="4" id="KW-1185">Reference proteome</keyword>
<dbReference type="Proteomes" id="UP000037460">
    <property type="component" value="Unassembled WGS sequence"/>
</dbReference>
<sequence>MEYNIQAMIYAFWLSIVTLCFACFIVFKPGYISGKVEKLFTFLYLVLLVCWVIEAFWTTFPGSSPFHVTCNGYFGSWLGVAFSAQLLFFKPPVNPSVQLEEYKEENPSEIAMGSMNKDQDGMVSEPL</sequence>